<comment type="caution">
    <text evidence="1">The sequence shown here is derived from an EMBL/GenBank/DDBJ whole genome shotgun (WGS) entry which is preliminary data.</text>
</comment>
<proteinExistence type="predicted"/>
<evidence type="ECO:0000313" key="1">
    <source>
        <dbReference type="EMBL" id="GAH57929.1"/>
    </source>
</evidence>
<protein>
    <submittedName>
        <fullName evidence="1">Uncharacterized protein</fullName>
    </submittedName>
</protein>
<accession>X1HVT0</accession>
<reference evidence="1" key="1">
    <citation type="journal article" date="2014" name="Front. Microbiol.">
        <title>High frequency of phylogenetically diverse reductive dehalogenase-homologous genes in deep subseafloor sedimentary metagenomes.</title>
        <authorList>
            <person name="Kawai M."/>
            <person name="Futagami T."/>
            <person name="Toyoda A."/>
            <person name="Takaki Y."/>
            <person name="Nishi S."/>
            <person name="Hori S."/>
            <person name="Arai W."/>
            <person name="Tsubouchi T."/>
            <person name="Morono Y."/>
            <person name="Uchiyama I."/>
            <person name="Ito T."/>
            <person name="Fujiyama A."/>
            <person name="Inagaki F."/>
            <person name="Takami H."/>
        </authorList>
    </citation>
    <scope>NUCLEOTIDE SEQUENCE</scope>
    <source>
        <strain evidence="1">Expedition CK06-06</strain>
    </source>
</reference>
<feature type="non-terminal residue" evidence="1">
    <location>
        <position position="143"/>
    </location>
</feature>
<organism evidence="1">
    <name type="scientific">marine sediment metagenome</name>
    <dbReference type="NCBI Taxonomy" id="412755"/>
    <lineage>
        <taxon>unclassified sequences</taxon>
        <taxon>metagenomes</taxon>
        <taxon>ecological metagenomes</taxon>
    </lineage>
</organism>
<name>X1HVT0_9ZZZZ</name>
<gene>
    <name evidence="1" type="ORF">S03H2_28601</name>
</gene>
<sequence length="143" mass="15658">MTYEVHEGYAHLPEDLLQDLLDGADDLAGQVTQILEPALEQREQLRSAMNSLGLISTLVPRESVTVAGIDGGFAVERTSAVDISLSVAVGVEGLTGQTVYWSGTQYEWWTKVSRHDLENERLARGVMVAQELAVLRDAPHGLR</sequence>
<dbReference type="EMBL" id="BARU01017232">
    <property type="protein sequence ID" value="GAH57929.1"/>
    <property type="molecule type" value="Genomic_DNA"/>
</dbReference>
<dbReference type="AlphaFoldDB" id="X1HVT0"/>